<dbReference type="Proteomes" id="UP000469952">
    <property type="component" value="Unassembled WGS sequence"/>
</dbReference>
<accession>A0A223XRX8</accession>
<evidence type="ECO:0000313" key="1">
    <source>
        <dbReference type="EMBL" id="MQR25897.1"/>
    </source>
</evidence>
<dbReference type="AlphaFoldDB" id="A0A223XRX8"/>
<comment type="caution">
    <text evidence="1">The sequence shown here is derived from an EMBL/GenBank/DDBJ whole genome shotgun (WGS) entry which is preliminary data.</text>
</comment>
<dbReference type="EMBL" id="WIPA01000001">
    <property type="protein sequence ID" value="MQR25897.1"/>
    <property type="molecule type" value="Genomic_DNA"/>
</dbReference>
<dbReference type="RefSeq" id="WP_010289985.1">
    <property type="nucleotide sequence ID" value="NZ_AP017936.1"/>
</dbReference>
<evidence type="ECO:0000313" key="2">
    <source>
        <dbReference type="Proteomes" id="UP000469952"/>
    </source>
</evidence>
<reference evidence="1 2" key="1">
    <citation type="submission" date="2019-10" db="EMBL/GenBank/DDBJ databases">
        <title>WGS of Leuconostoc mesenteroides.</title>
        <authorList>
            <person name="Melo Bolivar J."/>
            <person name="Marino-Ramirez L."/>
            <person name="Villamil Diaz L.M."/>
        </authorList>
    </citation>
    <scope>NUCLEOTIDE SEQUENCE [LARGE SCALE GENOMIC DNA]</scope>
    <source>
        <strain evidence="1 2">M11</strain>
    </source>
</reference>
<organism evidence="1 2">
    <name type="scientific">Leuconostoc mesenteroides</name>
    <dbReference type="NCBI Taxonomy" id="1245"/>
    <lineage>
        <taxon>Bacteria</taxon>
        <taxon>Bacillati</taxon>
        <taxon>Bacillota</taxon>
        <taxon>Bacilli</taxon>
        <taxon>Lactobacillales</taxon>
        <taxon>Lactobacillaceae</taxon>
        <taxon>Leuconostoc</taxon>
    </lineage>
</organism>
<protein>
    <submittedName>
        <fullName evidence="1">Cysteine desulfurase</fullName>
    </submittedName>
</protein>
<dbReference type="InterPro" id="IPR014965">
    <property type="entry name" value="Amino_acid_metab_prot_put"/>
</dbReference>
<dbReference type="SUPFAM" id="SSF160800">
    <property type="entry name" value="Lp2179-like"/>
    <property type="match status" value="1"/>
</dbReference>
<gene>
    <name evidence="1" type="ORF">GFV13_01095</name>
</gene>
<dbReference type="InterPro" id="IPR035942">
    <property type="entry name" value="Lp2179-like_sf"/>
</dbReference>
<dbReference type="GeneID" id="29576521"/>
<dbReference type="Gene3D" id="3.30.1820.10">
    <property type="entry name" value="Lp2179-like"/>
    <property type="match status" value="1"/>
</dbReference>
<name>A0A223XRX8_LEUME</name>
<proteinExistence type="predicted"/>
<sequence length="114" mass="12805">MAFDKTVTIPGDKTYKLSNNIKKYTLGDLGFITNKAGVHILHRALEPEKALDNAIQLKVSINQELTGFKMSTVSAGDVVRVDIFKNNNAAELVKLYYFFVNELIERGVLEEINE</sequence>
<dbReference type="OMA" id="PYNATCQ"/>
<dbReference type="Pfam" id="PF08866">
    <property type="entry name" value="DUF1831"/>
    <property type="match status" value="1"/>
</dbReference>
<dbReference type="STRING" id="1245.ARA02_03345"/>
<dbReference type="OrthoDB" id="2166222at2"/>